<dbReference type="PANTHER" id="PTHR43808">
    <property type="entry name" value="ACETYLORNITHINE DEACETYLASE"/>
    <property type="match status" value="1"/>
</dbReference>
<dbReference type="PANTHER" id="PTHR43808:SF25">
    <property type="entry name" value="PEPTIDASE M20 DIMERISATION DOMAIN-CONTAINING PROTEIN"/>
    <property type="match status" value="1"/>
</dbReference>
<dbReference type="Proteomes" id="UP000007127">
    <property type="component" value="Chromosome"/>
</dbReference>
<keyword evidence="6" id="KW-0862">Zinc</keyword>
<evidence type="ECO:0000256" key="2">
    <source>
        <dbReference type="ARBA" id="ARBA00001947"/>
    </source>
</evidence>
<gene>
    <name evidence="9" type="ORF">TH3_10915</name>
</gene>
<sequence length="453" mass="49809">MPLPPPAPALSEPRKEEYGNRAMTRFDRNELRRSVANRRDRAIDDLCALVRHNSLLGNETSAQNWVADRFADMGLSVERVAINIDALRDLPGFSPPVTTEYNGRENIVGIHQPAKQTGRSLILNGHIDVVPTGPVAQWRRGPFDPYVERDWLYGRGAGDMKAGIIAYYHALAALHDLGLEPAAPVILQSVVEEECTGNGALACLHAGYRADCAIIPEPFNQTLMTAQLGVMWFQLHVTGSPAHVLDTSAGSNAIEAAFGFFETLKEVEDIWNHPTHRHAAYGAHIHPVNFNLGKIEGGEWASTVPPVCSADIRVGFYPGMELAKVRETIEEVAKSAMENHPACRGAEFKITYRGFQAEGCVMDETHPMMTMIGDIHHEVTGNAIKNYASTATTDARFFQIYGNIPATCYGPKAERIHGIDERVSISSMMEVTEVLALFIADWCGVTKRDNHAA</sequence>
<evidence type="ECO:0000259" key="8">
    <source>
        <dbReference type="Pfam" id="PF07687"/>
    </source>
</evidence>
<dbReference type="SUPFAM" id="SSF55031">
    <property type="entry name" value="Bacterial exopeptidase dimerisation domain"/>
    <property type="match status" value="1"/>
</dbReference>
<dbReference type="CDD" id="cd03895">
    <property type="entry name" value="M20_ArgE_DapE-like"/>
    <property type="match status" value="1"/>
</dbReference>
<dbReference type="InterPro" id="IPR010182">
    <property type="entry name" value="ArgE/DapE"/>
</dbReference>
<dbReference type="Pfam" id="PF01546">
    <property type="entry name" value="Peptidase_M20"/>
    <property type="match status" value="1"/>
</dbReference>
<keyword evidence="5" id="KW-0378">Hydrolase</keyword>
<evidence type="ECO:0000313" key="9">
    <source>
        <dbReference type="EMBL" id="AJD52299.1"/>
    </source>
</evidence>
<dbReference type="KEGG" id="txi:TH3_10915"/>
<name>A0AB72UDH2_9PROT</name>
<dbReference type="GO" id="GO:0046872">
    <property type="term" value="F:metal ion binding"/>
    <property type="evidence" value="ECO:0007669"/>
    <property type="project" value="UniProtKB-KW"/>
</dbReference>
<accession>A0AB72UDH2</accession>
<evidence type="ECO:0000256" key="1">
    <source>
        <dbReference type="ARBA" id="ARBA00001941"/>
    </source>
</evidence>
<evidence type="ECO:0000256" key="4">
    <source>
        <dbReference type="ARBA" id="ARBA00022723"/>
    </source>
</evidence>
<dbReference type="InterPro" id="IPR011650">
    <property type="entry name" value="Peptidase_M20_dimer"/>
</dbReference>
<feature type="domain" description="Peptidase M20 dimerisation" evidence="8">
    <location>
        <begin position="226"/>
        <end position="339"/>
    </location>
</feature>
<keyword evidence="7" id="KW-0170">Cobalt</keyword>
<comment type="cofactor">
    <cofactor evidence="2">
        <name>Zn(2+)</name>
        <dbReference type="ChEBI" id="CHEBI:29105"/>
    </cofactor>
</comment>
<evidence type="ECO:0000313" key="10">
    <source>
        <dbReference type="Proteomes" id="UP000007127"/>
    </source>
</evidence>
<dbReference type="InterPro" id="IPR002933">
    <property type="entry name" value="Peptidase_M20"/>
</dbReference>
<dbReference type="InterPro" id="IPR036264">
    <property type="entry name" value="Bact_exopeptidase_dim_dom"/>
</dbReference>
<comment type="cofactor">
    <cofactor evidence="1">
        <name>Co(2+)</name>
        <dbReference type="ChEBI" id="CHEBI:48828"/>
    </cofactor>
</comment>
<evidence type="ECO:0000256" key="7">
    <source>
        <dbReference type="ARBA" id="ARBA00023285"/>
    </source>
</evidence>
<protein>
    <submittedName>
        <fullName evidence="9">Acetylornithine deacetylase or succinyl-diaminopimelate desuccinylase</fullName>
    </submittedName>
</protein>
<dbReference type="NCBIfam" id="TIGR01910">
    <property type="entry name" value="DapE-ArgE"/>
    <property type="match status" value="1"/>
</dbReference>
<proteinExistence type="inferred from homology"/>
<comment type="similarity">
    <text evidence="3">Belongs to the peptidase M20A family.</text>
</comment>
<keyword evidence="4" id="KW-0479">Metal-binding</keyword>
<dbReference type="SUPFAM" id="SSF53187">
    <property type="entry name" value="Zn-dependent exopeptidases"/>
    <property type="match status" value="1"/>
</dbReference>
<dbReference type="Pfam" id="PF07687">
    <property type="entry name" value="M20_dimer"/>
    <property type="match status" value="1"/>
</dbReference>
<dbReference type="Gene3D" id="3.40.630.10">
    <property type="entry name" value="Zn peptidases"/>
    <property type="match status" value="1"/>
</dbReference>
<dbReference type="InterPro" id="IPR050072">
    <property type="entry name" value="Peptidase_M20A"/>
</dbReference>
<dbReference type="InterPro" id="IPR033687">
    <property type="entry name" value="YodQ-like"/>
</dbReference>
<dbReference type="AlphaFoldDB" id="A0AB72UDH2"/>
<evidence type="ECO:0000256" key="3">
    <source>
        <dbReference type="ARBA" id="ARBA00006247"/>
    </source>
</evidence>
<dbReference type="GO" id="GO:0016787">
    <property type="term" value="F:hydrolase activity"/>
    <property type="evidence" value="ECO:0007669"/>
    <property type="project" value="UniProtKB-KW"/>
</dbReference>
<evidence type="ECO:0000256" key="6">
    <source>
        <dbReference type="ARBA" id="ARBA00022833"/>
    </source>
</evidence>
<evidence type="ECO:0000256" key="5">
    <source>
        <dbReference type="ARBA" id="ARBA00022801"/>
    </source>
</evidence>
<dbReference type="EMBL" id="CP004388">
    <property type="protein sequence ID" value="AJD52299.1"/>
    <property type="molecule type" value="Genomic_DNA"/>
</dbReference>
<organism evidence="9 10">
    <name type="scientific">Thalassospira xiamenensis M-5 = DSM 17429</name>
    <dbReference type="NCBI Taxonomy" id="1123366"/>
    <lineage>
        <taxon>Bacteria</taxon>
        <taxon>Pseudomonadati</taxon>
        <taxon>Pseudomonadota</taxon>
        <taxon>Alphaproteobacteria</taxon>
        <taxon>Rhodospirillales</taxon>
        <taxon>Thalassospiraceae</taxon>
        <taxon>Thalassospira</taxon>
    </lineage>
</organism>
<dbReference type="NCBIfam" id="NF005306">
    <property type="entry name" value="PRK06837.1"/>
    <property type="match status" value="1"/>
</dbReference>
<dbReference type="Gene3D" id="3.30.70.360">
    <property type="match status" value="1"/>
</dbReference>
<reference evidence="9 10" key="1">
    <citation type="journal article" date="2012" name="J. Bacteriol.">
        <title>Genome sequence of Thalassospira xiamenensis type strain M-5.</title>
        <authorList>
            <person name="Lai Q."/>
            <person name="Shao Z."/>
        </authorList>
    </citation>
    <scope>NUCLEOTIDE SEQUENCE [LARGE SCALE GENOMIC DNA]</scope>
    <source>
        <strain evidence="9 10">M-5</strain>
    </source>
</reference>